<feature type="region of interest" description="Disordered" evidence="11">
    <location>
        <begin position="1"/>
        <end position="52"/>
    </location>
</feature>
<evidence type="ECO:0000256" key="2">
    <source>
        <dbReference type="ARBA" id="ARBA00001946"/>
    </source>
</evidence>
<dbReference type="Proteomes" id="UP001303473">
    <property type="component" value="Unassembled WGS sequence"/>
</dbReference>
<dbReference type="PANTHER" id="PTHR10848">
    <property type="entry name" value="MEIOTIC RECOMBINATION PROTEIN SPO11"/>
    <property type="match status" value="1"/>
</dbReference>
<name>A0AAN6S634_9PEZI</name>
<feature type="compositionally biased region" description="Low complexity" evidence="11">
    <location>
        <begin position="32"/>
        <end position="46"/>
    </location>
</feature>
<dbReference type="InterPro" id="IPR013049">
    <property type="entry name" value="Spo11/TopoVI_A_N"/>
</dbReference>
<dbReference type="GO" id="GO:0003677">
    <property type="term" value="F:DNA binding"/>
    <property type="evidence" value="ECO:0007669"/>
    <property type="project" value="UniProtKB-UniRule"/>
</dbReference>
<dbReference type="GO" id="GO:0005524">
    <property type="term" value="F:ATP binding"/>
    <property type="evidence" value="ECO:0007669"/>
    <property type="project" value="InterPro"/>
</dbReference>
<comment type="similarity">
    <text evidence="3 10">Belongs to the TOP6A family.</text>
</comment>
<feature type="region of interest" description="Disordered" evidence="11">
    <location>
        <begin position="334"/>
        <end position="384"/>
    </location>
</feature>
<feature type="compositionally biased region" description="Polar residues" evidence="11">
    <location>
        <begin position="334"/>
        <end position="361"/>
    </location>
</feature>
<evidence type="ECO:0000259" key="13">
    <source>
        <dbReference type="Pfam" id="PF21180"/>
    </source>
</evidence>
<dbReference type="GO" id="GO:0007131">
    <property type="term" value="P:reciprocal meiotic recombination"/>
    <property type="evidence" value="ECO:0007669"/>
    <property type="project" value="TreeGrafter"/>
</dbReference>
<keyword evidence="8 10" id="KW-0238">DNA-binding</keyword>
<protein>
    <recommendedName>
        <fullName evidence="4">DNA topoisomerase (ATP-hydrolyzing)</fullName>
        <ecNumber evidence="4">5.6.2.2</ecNumber>
    </recommendedName>
</protein>
<dbReference type="InterPro" id="IPR034136">
    <property type="entry name" value="TOPRIM_Topo6A/Spo11"/>
</dbReference>
<keyword evidence="6" id="KW-0460">Magnesium</keyword>
<dbReference type="InterPro" id="IPR036078">
    <property type="entry name" value="Spo11/TopoVI_A_sf"/>
</dbReference>
<dbReference type="GO" id="GO:0042138">
    <property type="term" value="P:meiotic DNA double-strand break formation"/>
    <property type="evidence" value="ECO:0007669"/>
    <property type="project" value="TreeGrafter"/>
</dbReference>
<dbReference type="EMBL" id="MU853773">
    <property type="protein sequence ID" value="KAK3942482.1"/>
    <property type="molecule type" value="Genomic_DNA"/>
</dbReference>
<dbReference type="Pfam" id="PF04406">
    <property type="entry name" value="TP6A_N"/>
    <property type="match status" value="1"/>
</dbReference>
<evidence type="ECO:0000256" key="11">
    <source>
        <dbReference type="SAM" id="MobiDB-lite"/>
    </source>
</evidence>
<keyword evidence="15" id="KW-1185">Reference proteome</keyword>
<comment type="cofactor">
    <cofactor evidence="2">
        <name>Mg(2+)</name>
        <dbReference type="ChEBI" id="CHEBI:18420"/>
    </cofactor>
</comment>
<evidence type="ECO:0000256" key="4">
    <source>
        <dbReference type="ARBA" id="ARBA00012895"/>
    </source>
</evidence>
<dbReference type="PROSITE" id="PS52041">
    <property type="entry name" value="TOPO_IIB"/>
    <property type="match status" value="1"/>
</dbReference>
<keyword evidence="9 10" id="KW-0413">Isomerase</keyword>
<dbReference type="PANTHER" id="PTHR10848:SF0">
    <property type="entry name" value="MEIOTIC RECOMBINATION PROTEIN SPO11"/>
    <property type="match status" value="1"/>
</dbReference>
<dbReference type="GO" id="GO:0000706">
    <property type="term" value="P:meiotic DNA double-strand break processing"/>
    <property type="evidence" value="ECO:0007669"/>
    <property type="project" value="TreeGrafter"/>
</dbReference>
<dbReference type="GO" id="GO:0000228">
    <property type="term" value="C:nuclear chromosome"/>
    <property type="evidence" value="ECO:0007669"/>
    <property type="project" value="TreeGrafter"/>
</dbReference>
<evidence type="ECO:0000256" key="5">
    <source>
        <dbReference type="ARBA" id="ARBA00022723"/>
    </source>
</evidence>
<evidence type="ECO:0000313" key="15">
    <source>
        <dbReference type="Proteomes" id="UP001303473"/>
    </source>
</evidence>
<evidence type="ECO:0000256" key="1">
    <source>
        <dbReference type="ARBA" id="ARBA00000185"/>
    </source>
</evidence>
<evidence type="ECO:0000256" key="9">
    <source>
        <dbReference type="ARBA" id="ARBA00023235"/>
    </source>
</evidence>
<organism evidence="14 15">
    <name type="scientific">Diplogelasinospora grovesii</name>
    <dbReference type="NCBI Taxonomy" id="303347"/>
    <lineage>
        <taxon>Eukaryota</taxon>
        <taxon>Fungi</taxon>
        <taxon>Dikarya</taxon>
        <taxon>Ascomycota</taxon>
        <taxon>Pezizomycotina</taxon>
        <taxon>Sordariomycetes</taxon>
        <taxon>Sordariomycetidae</taxon>
        <taxon>Sordariales</taxon>
        <taxon>Diplogelasinosporaceae</taxon>
        <taxon>Diplogelasinospora</taxon>
    </lineage>
</organism>
<dbReference type="InterPro" id="IPR036388">
    <property type="entry name" value="WH-like_DNA-bd_sf"/>
</dbReference>
<gene>
    <name evidence="14" type="ORF">QBC46DRAFT_256272</name>
</gene>
<sequence>MSYSVLRRNPRRQAGPQASVSRAAKGPAYVRQASSQSAASSSSSSSVSIPTQDSRDRAIARIEAIIESIINVVCDGVGNCIIPYRTIRSANDATPGQKDDFVKLPSRNFQELERFAALFRILELSHEALLSGNPITKRNIYYQDIDLFKSQSAVDEMVDNLAFTLGLGREDLNIVATDKGLIAGAIELVLTGGSVIDCSRSSDSGFLLPRISTIDSIDFQFTKWLLVIEKEATFRTLVASRFHSTCRAGNGILVTAKGFPDLATRRFLSRVHSARPQLKILALVDFDPYGIAIMRTFKNGSRRLGHEDSITVPSIRWLGIRSIDIMPYVSTTKYDSPEISGSPSSQERYSQVSVESATTKLQEGRPSKKARITAPDSTESVTALTQSDRKRAVEIINDISNLRRIDAVDIEHKHELQKMLMLNIKAEIQAVDDCGDLTDWLNQKLCL</sequence>
<evidence type="ECO:0000256" key="10">
    <source>
        <dbReference type="PROSITE-ProRule" id="PRU01385"/>
    </source>
</evidence>
<evidence type="ECO:0000259" key="12">
    <source>
        <dbReference type="Pfam" id="PF04406"/>
    </source>
</evidence>
<evidence type="ECO:0000313" key="14">
    <source>
        <dbReference type="EMBL" id="KAK3942482.1"/>
    </source>
</evidence>
<evidence type="ECO:0000256" key="3">
    <source>
        <dbReference type="ARBA" id="ARBA00006559"/>
    </source>
</evidence>
<comment type="caution">
    <text evidence="14">The sequence shown here is derived from an EMBL/GenBank/DDBJ whole genome shotgun (WGS) entry which is preliminary data.</text>
</comment>
<comment type="catalytic activity">
    <reaction evidence="1 10">
        <text>ATP-dependent breakage, passage and rejoining of double-stranded DNA.</text>
        <dbReference type="EC" id="5.6.2.2"/>
    </reaction>
</comment>
<dbReference type="Gene3D" id="1.10.10.10">
    <property type="entry name" value="Winged helix-like DNA-binding domain superfamily/Winged helix DNA-binding domain"/>
    <property type="match status" value="1"/>
</dbReference>
<dbReference type="PRINTS" id="PR01550">
    <property type="entry name" value="TOP6AFAMILY"/>
</dbReference>
<keyword evidence="5" id="KW-0479">Metal-binding</keyword>
<dbReference type="EC" id="5.6.2.2" evidence="4"/>
<dbReference type="CDD" id="cd00223">
    <property type="entry name" value="TOPRIM_TopoIIB_SPO"/>
    <property type="match status" value="1"/>
</dbReference>
<feature type="domain" description="Topoisomerase 6 subunit A/Spo11 TOPRIM" evidence="13">
    <location>
        <begin position="225"/>
        <end position="333"/>
    </location>
</feature>
<feature type="domain" description="Spo11/DNA topoisomerase VI subunit A N-terminal" evidence="12">
    <location>
        <begin position="114"/>
        <end position="174"/>
    </location>
</feature>
<dbReference type="AlphaFoldDB" id="A0AAN6S634"/>
<dbReference type="GO" id="GO:0046872">
    <property type="term" value="F:metal ion binding"/>
    <property type="evidence" value="ECO:0007669"/>
    <property type="project" value="UniProtKB-KW"/>
</dbReference>
<accession>A0AAN6S634</accession>
<feature type="compositionally biased region" description="Polar residues" evidence="11">
    <location>
        <begin position="375"/>
        <end position="384"/>
    </location>
</feature>
<dbReference type="Gene3D" id="3.40.1360.10">
    <property type="match status" value="1"/>
</dbReference>
<feature type="active site" description="O-(5'-phospho-DNA)-tyrosine intermediate" evidence="10">
    <location>
        <position position="142"/>
    </location>
</feature>
<keyword evidence="7 10" id="KW-0799">Topoisomerase</keyword>
<dbReference type="Pfam" id="PF21180">
    <property type="entry name" value="TOP6A-Spo11_Toprim"/>
    <property type="match status" value="1"/>
</dbReference>
<evidence type="ECO:0000256" key="8">
    <source>
        <dbReference type="ARBA" id="ARBA00023125"/>
    </source>
</evidence>
<evidence type="ECO:0000256" key="6">
    <source>
        <dbReference type="ARBA" id="ARBA00022842"/>
    </source>
</evidence>
<evidence type="ECO:0000256" key="7">
    <source>
        <dbReference type="ARBA" id="ARBA00023029"/>
    </source>
</evidence>
<reference evidence="15" key="1">
    <citation type="journal article" date="2023" name="Mol. Phylogenet. Evol.">
        <title>Genome-scale phylogeny and comparative genomics of the fungal order Sordariales.</title>
        <authorList>
            <person name="Hensen N."/>
            <person name="Bonometti L."/>
            <person name="Westerberg I."/>
            <person name="Brannstrom I.O."/>
            <person name="Guillou S."/>
            <person name="Cros-Aarteil S."/>
            <person name="Calhoun S."/>
            <person name="Haridas S."/>
            <person name="Kuo A."/>
            <person name="Mondo S."/>
            <person name="Pangilinan J."/>
            <person name="Riley R."/>
            <person name="LaButti K."/>
            <person name="Andreopoulos B."/>
            <person name="Lipzen A."/>
            <person name="Chen C."/>
            <person name="Yan M."/>
            <person name="Daum C."/>
            <person name="Ng V."/>
            <person name="Clum A."/>
            <person name="Steindorff A."/>
            <person name="Ohm R.A."/>
            <person name="Martin F."/>
            <person name="Silar P."/>
            <person name="Natvig D.O."/>
            <person name="Lalanne C."/>
            <person name="Gautier V."/>
            <person name="Ament-Velasquez S.L."/>
            <person name="Kruys A."/>
            <person name="Hutchinson M.I."/>
            <person name="Powell A.J."/>
            <person name="Barry K."/>
            <person name="Miller A.N."/>
            <person name="Grigoriev I.V."/>
            <person name="Debuchy R."/>
            <person name="Gladieux P."/>
            <person name="Hiltunen Thoren M."/>
            <person name="Johannesson H."/>
        </authorList>
    </citation>
    <scope>NUCLEOTIDE SEQUENCE [LARGE SCALE GENOMIC DNA]</scope>
    <source>
        <strain evidence="15">CBS 340.73</strain>
    </source>
</reference>
<dbReference type="InterPro" id="IPR002815">
    <property type="entry name" value="Spo11/TopoVI_A"/>
</dbReference>
<dbReference type="SUPFAM" id="SSF56726">
    <property type="entry name" value="DNA topoisomerase IV, alpha subunit"/>
    <property type="match status" value="1"/>
</dbReference>
<proteinExistence type="inferred from homology"/>
<dbReference type="GO" id="GO:0003918">
    <property type="term" value="F:DNA topoisomerase type II (double strand cut, ATP-hydrolyzing) activity"/>
    <property type="evidence" value="ECO:0007669"/>
    <property type="project" value="UniProtKB-UniRule"/>
</dbReference>